<keyword evidence="8 11" id="KW-1133">Transmembrane helix</keyword>
<gene>
    <name evidence="14" type="ORF">ATO7_10292</name>
</gene>
<keyword evidence="15" id="KW-1185">Reference proteome</keyword>
<dbReference type="SUPFAM" id="SSF52096">
    <property type="entry name" value="ClpP/crotonase"/>
    <property type="match status" value="1"/>
</dbReference>
<evidence type="ECO:0000256" key="9">
    <source>
        <dbReference type="ARBA" id="ARBA00023136"/>
    </source>
</evidence>
<feature type="transmembrane region" description="Helical" evidence="11">
    <location>
        <begin position="12"/>
        <end position="33"/>
    </location>
</feature>
<accession>A0A1Y1SFF8</accession>
<organism evidence="14 15">
    <name type="scientific">Oceanococcus atlanticus</name>
    <dbReference type="NCBI Taxonomy" id="1317117"/>
    <lineage>
        <taxon>Bacteria</taxon>
        <taxon>Pseudomonadati</taxon>
        <taxon>Pseudomonadota</taxon>
        <taxon>Gammaproteobacteria</taxon>
        <taxon>Chromatiales</taxon>
        <taxon>Oceanococcaceae</taxon>
        <taxon>Oceanococcus</taxon>
    </lineage>
</organism>
<dbReference type="PANTHER" id="PTHR42987:SF4">
    <property type="entry name" value="PROTEASE SOHB-RELATED"/>
    <property type="match status" value="1"/>
</dbReference>
<dbReference type="Gene3D" id="6.20.330.10">
    <property type="match status" value="1"/>
</dbReference>
<dbReference type="GO" id="GO:0006508">
    <property type="term" value="P:proteolysis"/>
    <property type="evidence" value="ECO:0007669"/>
    <property type="project" value="UniProtKB-KW"/>
</dbReference>
<feature type="domain" description="Peptidase S49" evidence="12">
    <location>
        <begin position="159"/>
        <end position="300"/>
    </location>
</feature>
<feature type="transmembrane region" description="Helical" evidence="11">
    <location>
        <begin position="187"/>
        <end position="204"/>
    </location>
</feature>
<sequence>MTEFLVEYGLFLAKAVTLVAAIIFVVGTVLTLVRQMREQMSEQLEIKNINRRYETMTDILNQELLSDDEAKAQKKQKKKDQKAEAKAAKQGNKPSPHPKLFVLDFDGDLRASAVDNLREEISAILQVAKAEDEVLVKIESGGGLVHSYGLAASQLRRLRDRDVRLVVAIDRVAASGGYMMAGVADHIIAAPFAIVGSIGVIAQIPNFHRLLKKNDIDFEMVTAGEYKRTLTMFGENDDKAREKFREEIQDTHELFKEFLLDTRPKLELDKVATGEHWYGRRALDLGLIDEIKTSDDYLLECLKTRDIYSVEYKSRQPLAEKISQAVQVFRKPLNVERHDYLRLQSE</sequence>
<evidence type="ECO:0000313" key="14">
    <source>
        <dbReference type="EMBL" id="ORE87424.1"/>
    </source>
</evidence>
<evidence type="ECO:0000256" key="10">
    <source>
        <dbReference type="SAM" id="MobiDB-lite"/>
    </source>
</evidence>
<dbReference type="Pfam" id="PF08496">
    <property type="entry name" value="Peptidase_S49_N"/>
    <property type="match status" value="1"/>
</dbReference>
<comment type="caution">
    <text evidence="14">The sequence shown here is derived from an EMBL/GenBank/DDBJ whole genome shotgun (WGS) entry which is preliminary data.</text>
</comment>
<evidence type="ECO:0000259" key="12">
    <source>
        <dbReference type="Pfam" id="PF01343"/>
    </source>
</evidence>
<dbReference type="Proteomes" id="UP000192342">
    <property type="component" value="Unassembled WGS sequence"/>
</dbReference>
<comment type="similarity">
    <text evidence="2">Belongs to the peptidase S49 family.</text>
</comment>
<keyword evidence="9 11" id="KW-0472">Membrane</keyword>
<evidence type="ECO:0000256" key="8">
    <source>
        <dbReference type="ARBA" id="ARBA00022989"/>
    </source>
</evidence>
<evidence type="ECO:0000256" key="2">
    <source>
        <dbReference type="ARBA" id="ARBA00008683"/>
    </source>
</evidence>
<evidence type="ECO:0000256" key="6">
    <source>
        <dbReference type="ARBA" id="ARBA00022801"/>
    </source>
</evidence>
<keyword evidence="5 11" id="KW-0812">Transmembrane</keyword>
<dbReference type="Gene3D" id="3.90.226.10">
    <property type="entry name" value="2-enoyl-CoA Hydratase, Chain A, domain 1"/>
    <property type="match status" value="1"/>
</dbReference>
<protein>
    <submittedName>
        <fullName evidence="14">Inner membrane peptidase</fullName>
    </submittedName>
</protein>
<dbReference type="InterPro" id="IPR047272">
    <property type="entry name" value="S49_SppA_C"/>
</dbReference>
<evidence type="ECO:0000256" key="3">
    <source>
        <dbReference type="ARBA" id="ARBA00022475"/>
    </source>
</evidence>
<comment type="subcellular location">
    <subcellularLocation>
        <location evidence="1">Cell membrane</location>
    </subcellularLocation>
</comment>
<evidence type="ECO:0000256" key="1">
    <source>
        <dbReference type="ARBA" id="ARBA00004236"/>
    </source>
</evidence>
<dbReference type="OrthoDB" id="5614232at2"/>
<keyword evidence="3" id="KW-1003">Cell membrane</keyword>
<dbReference type="GO" id="GO:0004252">
    <property type="term" value="F:serine-type endopeptidase activity"/>
    <property type="evidence" value="ECO:0007669"/>
    <property type="project" value="InterPro"/>
</dbReference>
<reference evidence="14 15" key="1">
    <citation type="submission" date="2013-04" db="EMBL/GenBank/DDBJ databases">
        <title>Oceanococcus atlanticus 22II-S10r2 Genome Sequencing.</title>
        <authorList>
            <person name="Lai Q."/>
            <person name="Li G."/>
            <person name="Shao Z."/>
        </authorList>
    </citation>
    <scope>NUCLEOTIDE SEQUENCE [LARGE SCALE GENOMIC DNA]</scope>
    <source>
        <strain evidence="14 15">22II-S10r2</strain>
    </source>
</reference>
<name>A0A1Y1SFF8_9GAMM</name>
<dbReference type="RefSeq" id="WP_083561658.1">
    <property type="nucleotide sequence ID" value="NZ_AQQV01000002.1"/>
</dbReference>
<keyword evidence="6" id="KW-0378">Hydrolase</keyword>
<dbReference type="InterPro" id="IPR002142">
    <property type="entry name" value="Peptidase_S49"/>
</dbReference>
<feature type="region of interest" description="Disordered" evidence="10">
    <location>
        <begin position="70"/>
        <end position="98"/>
    </location>
</feature>
<dbReference type="EMBL" id="AQQV01000002">
    <property type="protein sequence ID" value="ORE87424.1"/>
    <property type="molecule type" value="Genomic_DNA"/>
</dbReference>
<evidence type="ECO:0000256" key="7">
    <source>
        <dbReference type="ARBA" id="ARBA00022825"/>
    </source>
</evidence>
<evidence type="ECO:0000259" key="13">
    <source>
        <dbReference type="Pfam" id="PF08496"/>
    </source>
</evidence>
<keyword evidence="7" id="KW-0720">Serine protease</keyword>
<dbReference type="GO" id="GO:0005886">
    <property type="term" value="C:plasma membrane"/>
    <property type="evidence" value="ECO:0007669"/>
    <property type="project" value="UniProtKB-SubCell"/>
</dbReference>
<dbReference type="AlphaFoldDB" id="A0A1Y1SFF8"/>
<evidence type="ECO:0000256" key="4">
    <source>
        <dbReference type="ARBA" id="ARBA00022670"/>
    </source>
</evidence>
<feature type="domain" description="Peptidase S49 N-terminal proteobacteria" evidence="13">
    <location>
        <begin position="3"/>
        <end position="155"/>
    </location>
</feature>
<dbReference type="CDD" id="cd07023">
    <property type="entry name" value="S49_Sppa_N_C"/>
    <property type="match status" value="1"/>
</dbReference>
<evidence type="ECO:0000256" key="11">
    <source>
        <dbReference type="SAM" id="Phobius"/>
    </source>
</evidence>
<dbReference type="PANTHER" id="PTHR42987">
    <property type="entry name" value="PEPTIDASE S49"/>
    <property type="match status" value="1"/>
</dbReference>
<evidence type="ECO:0000256" key="5">
    <source>
        <dbReference type="ARBA" id="ARBA00022692"/>
    </source>
</evidence>
<dbReference type="STRING" id="1317117.ATO7_10292"/>
<dbReference type="NCBIfam" id="NF008745">
    <property type="entry name" value="PRK11778.1"/>
    <property type="match status" value="1"/>
</dbReference>
<keyword evidence="4" id="KW-0645">Protease</keyword>
<dbReference type="Pfam" id="PF01343">
    <property type="entry name" value="Peptidase_S49"/>
    <property type="match status" value="1"/>
</dbReference>
<evidence type="ECO:0000313" key="15">
    <source>
        <dbReference type="Proteomes" id="UP000192342"/>
    </source>
</evidence>
<dbReference type="InterPro" id="IPR029045">
    <property type="entry name" value="ClpP/crotonase-like_dom_sf"/>
</dbReference>
<proteinExistence type="inferred from homology"/>
<dbReference type="InterPro" id="IPR013703">
    <property type="entry name" value="Peptidase_S49_N_proteobac"/>
</dbReference>